<evidence type="ECO:0000259" key="7">
    <source>
        <dbReference type="Pfam" id="PF00441"/>
    </source>
</evidence>
<name>A0A652YR44_NOCGL</name>
<gene>
    <name evidence="10" type="ORF">FNL38_103113</name>
</gene>
<dbReference type="EMBL" id="VNIQ01000003">
    <property type="protein sequence ID" value="TYQ04763.1"/>
    <property type="molecule type" value="Genomic_DNA"/>
</dbReference>
<keyword evidence="5 6" id="KW-0560">Oxidoreductase</keyword>
<dbReference type="Gene3D" id="1.10.540.10">
    <property type="entry name" value="Acyl-CoA dehydrogenase/oxidase, N-terminal domain"/>
    <property type="match status" value="1"/>
</dbReference>
<dbReference type="InterPro" id="IPR036250">
    <property type="entry name" value="AcylCo_DH-like_C"/>
</dbReference>
<dbReference type="PANTHER" id="PTHR43292">
    <property type="entry name" value="ACYL-COA DEHYDROGENASE"/>
    <property type="match status" value="1"/>
</dbReference>
<organism evidence="10">
    <name type="scientific">Nocardia globerula</name>
    <dbReference type="NCBI Taxonomy" id="1818"/>
    <lineage>
        <taxon>Bacteria</taxon>
        <taxon>Bacillati</taxon>
        <taxon>Actinomycetota</taxon>
        <taxon>Actinomycetes</taxon>
        <taxon>Mycobacteriales</taxon>
        <taxon>Nocardiaceae</taxon>
        <taxon>Nocardia</taxon>
    </lineage>
</organism>
<dbReference type="GO" id="GO:0050660">
    <property type="term" value="F:flavin adenine dinucleotide binding"/>
    <property type="evidence" value="ECO:0007669"/>
    <property type="project" value="InterPro"/>
</dbReference>
<dbReference type="Gene3D" id="2.40.110.10">
    <property type="entry name" value="Butyryl-CoA Dehydrogenase, subunit A, domain 2"/>
    <property type="match status" value="1"/>
</dbReference>
<evidence type="ECO:0000259" key="9">
    <source>
        <dbReference type="Pfam" id="PF02771"/>
    </source>
</evidence>
<comment type="similarity">
    <text evidence="2 6">Belongs to the acyl-CoA dehydrogenase family.</text>
</comment>
<evidence type="ECO:0008006" key="11">
    <source>
        <dbReference type="Google" id="ProtNLM"/>
    </source>
</evidence>
<evidence type="ECO:0000256" key="6">
    <source>
        <dbReference type="RuleBase" id="RU362125"/>
    </source>
</evidence>
<accession>A0A652YR44</accession>
<evidence type="ECO:0000256" key="2">
    <source>
        <dbReference type="ARBA" id="ARBA00009347"/>
    </source>
</evidence>
<dbReference type="SUPFAM" id="SSF47203">
    <property type="entry name" value="Acyl-CoA dehydrogenase C-terminal domain-like"/>
    <property type="match status" value="1"/>
</dbReference>
<dbReference type="GO" id="GO:0016627">
    <property type="term" value="F:oxidoreductase activity, acting on the CH-CH group of donors"/>
    <property type="evidence" value="ECO:0007669"/>
    <property type="project" value="InterPro"/>
</dbReference>
<dbReference type="Pfam" id="PF00441">
    <property type="entry name" value="Acyl-CoA_dh_1"/>
    <property type="match status" value="1"/>
</dbReference>
<feature type="domain" description="Acyl-CoA dehydrogenase/oxidase N-terminal" evidence="9">
    <location>
        <begin position="7"/>
        <end position="124"/>
    </location>
</feature>
<evidence type="ECO:0000259" key="8">
    <source>
        <dbReference type="Pfam" id="PF02770"/>
    </source>
</evidence>
<dbReference type="Gene3D" id="1.20.140.10">
    <property type="entry name" value="Butyryl-CoA Dehydrogenase, subunit A, domain 3"/>
    <property type="match status" value="1"/>
</dbReference>
<dbReference type="Pfam" id="PF02771">
    <property type="entry name" value="Acyl-CoA_dh_N"/>
    <property type="match status" value="1"/>
</dbReference>
<dbReference type="InterPro" id="IPR046373">
    <property type="entry name" value="Acyl-CoA_Oxase/DH_mid-dom_sf"/>
</dbReference>
<dbReference type="PANTHER" id="PTHR43292:SF3">
    <property type="entry name" value="ACYL-COA DEHYDROGENASE FADE29"/>
    <property type="match status" value="1"/>
</dbReference>
<evidence type="ECO:0000256" key="3">
    <source>
        <dbReference type="ARBA" id="ARBA00022630"/>
    </source>
</evidence>
<evidence type="ECO:0000256" key="5">
    <source>
        <dbReference type="ARBA" id="ARBA00023002"/>
    </source>
</evidence>
<keyword evidence="3 6" id="KW-0285">Flavoprotein</keyword>
<keyword evidence="4 6" id="KW-0274">FAD</keyword>
<reference evidence="10" key="1">
    <citation type="submission" date="2019-07" db="EMBL/GenBank/DDBJ databases">
        <title>Genomic Encyclopedia of Type Strains, Phase IV (KMG-IV): sequencing the most valuable type-strain genomes for metagenomic binning, comparative biology and taxonomic classification.</title>
        <authorList>
            <person name="Goeker M."/>
        </authorList>
    </citation>
    <scope>NUCLEOTIDE SEQUENCE</scope>
    <source>
        <strain evidence="10">DSM 44596</strain>
    </source>
</reference>
<dbReference type="InterPro" id="IPR037069">
    <property type="entry name" value="AcylCoA_DH/ox_N_sf"/>
</dbReference>
<dbReference type="InterPro" id="IPR052161">
    <property type="entry name" value="Mycobact_Acyl-CoA_DH"/>
</dbReference>
<protein>
    <recommendedName>
        <fullName evidence="11">Alkylation response protein AidB-like acyl-CoA dehydrogenase</fullName>
    </recommendedName>
</protein>
<dbReference type="FunFam" id="2.40.110.10:FF:000011">
    <property type="entry name" value="Acyl-CoA dehydrogenase FadE34"/>
    <property type="match status" value="1"/>
</dbReference>
<sequence length="419" mass="46124">MDITYPAEAEQYRSAIRALLESNLPEDWRGIGSLPDGEQVEFLKVWRKVLSQNNLLAVSWPKEFGGGGLSDLEQVVLNEELMRLGVPEGTENDSLGLKLLGNTITVLGTDEQKDYFLPRMLSGEHVWCQGYSEPEAGSDLAGMRTRAVLDGDEWVINGQKTWTSAGSHANWIFAIVRTDPTAVKHRGLSFLLVPMDQPGVEVRPIVNAAGYVAFNEVFFTDARTAKANVLGEVNGGWTTANMLLGFERGVRATTDAVRFGREVERMIELARERGLSDDPHIRSELAWCWSRVQTMRFRGYRALTKLLSGGVPGVDGSFSKVIWSEFFQRYTELGMEILGLEALAPTGQGNGGILVTPQPGTENSSNCWTDIALYARAATIYGGSSQVQRNIIGEQLLGLPKEPRLDGGPFQDIGRRKSA</sequence>
<dbReference type="InterPro" id="IPR009075">
    <property type="entry name" value="AcylCo_DH/oxidase_C"/>
</dbReference>
<dbReference type="InterPro" id="IPR009100">
    <property type="entry name" value="AcylCoA_DH/oxidase_NM_dom_sf"/>
</dbReference>
<dbReference type="SUPFAM" id="SSF56645">
    <property type="entry name" value="Acyl-CoA dehydrogenase NM domain-like"/>
    <property type="match status" value="1"/>
</dbReference>
<dbReference type="InterPro" id="IPR013786">
    <property type="entry name" value="AcylCoA_DH/ox_N"/>
</dbReference>
<dbReference type="AlphaFoldDB" id="A0A652YR44"/>
<comment type="cofactor">
    <cofactor evidence="1 6">
        <name>FAD</name>
        <dbReference type="ChEBI" id="CHEBI:57692"/>
    </cofactor>
</comment>
<evidence type="ECO:0000256" key="4">
    <source>
        <dbReference type="ARBA" id="ARBA00022827"/>
    </source>
</evidence>
<dbReference type="GO" id="GO:0005886">
    <property type="term" value="C:plasma membrane"/>
    <property type="evidence" value="ECO:0007669"/>
    <property type="project" value="TreeGrafter"/>
</dbReference>
<proteinExistence type="inferred from homology"/>
<evidence type="ECO:0000256" key="1">
    <source>
        <dbReference type="ARBA" id="ARBA00001974"/>
    </source>
</evidence>
<evidence type="ECO:0000313" key="10">
    <source>
        <dbReference type="EMBL" id="TYQ04763.1"/>
    </source>
</evidence>
<feature type="domain" description="Acyl-CoA dehydrogenase/oxidase C-terminal" evidence="7">
    <location>
        <begin position="234"/>
        <end position="397"/>
    </location>
</feature>
<dbReference type="InterPro" id="IPR006091">
    <property type="entry name" value="Acyl-CoA_Oxase/DH_mid-dom"/>
</dbReference>
<comment type="caution">
    <text evidence="10">The sequence shown here is derived from an EMBL/GenBank/DDBJ whole genome shotgun (WGS) entry which is preliminary data.</text>
</comment>
<feature type="domain" description="Acyl-CoA oxidase/dehydrogenase middle" evidence="8">
    <location>
        <begin position="128"/>
        <end position="221"/>
    </location>
</feature>
<dbReference type="Pfam" id="PF02770">
    <property type="entry name" value="Acyl-CoA_dh_M"/>
    <property type="match status" value="1"/>
</dbReference>